<sequence>MSSQWRTCGTILPASSHRLQSYSGATWKHGSMDMSRRHGGAVPFTSLRGSTHGVSPPSPCATYPNVDVPVVTSMSVRLSRYTSAHAFRPCAFTPYIWCSSWLGWSTTTTSPVAVACSQYMPFIFS</sequence>
<dbReference type="AlphaFoldDB" id="J3MCB1"/>
<protein>
    <submittedName>
        <fullName evidence="1">Uncharacterized protein</fullName>
    </submittedName>
</protein>
<organism evidence="1">
    <name type="scientific">Oryza brachyantha</name>
    <name type="common">malo sina</name>
    <dbReference type="NCBI Taxonomy" id="4533"/>
    <lineage>
        <taxon>Eukaryota</taxon>
        <taxon>Viridiplantae</taxon>
        <taxon>Streptophyta</taxon>
        <taxon>Embryophyta</taxon>
        <taxon>Tracheophyta</taxon>
        <taxon>Spermatophyta</taxon>
        <taxon>Magnoliopsida</taxon>
        <taxon>Liliopsida</taxon>
        <taxon>Poales</taxon>
        <taxon>Poaceae</taxon>
        <taxon>BOP clade</taxon>
        <taxon>Oryzoideae</taxon>
        <taxon>Oryzeae</taxon>
        <taxon>Oryzinae</taxon>
        <taxon>Oryza</taxon>
    </lineage>
</organism>
<evidence type="ECO:0000313" key="1">
    <source>
        <dbReference type="EnsemblPlants" id="OB06G16550.1"/>
    </source>
</evidence>
<dbReference type="HOGENOM" id="CLU_1996137_0_0_1"/>
<dbReference type="Proteomes" id="UP000006038">
    <property type="component" value="Chromosome 6"/>
</dbReference>
<dbReference type="EnsemblPlants" id="OB06G16550.1">
    <property type="protein sequence ID" value="OB06G16550.1"/>
    <property type="gene ID" value="OB06G16550"/>
</dbReference>
<dbReference type="Gramene" id="OB06G16550.1">
    <property type="protein sequence ID" value="OB06G16550.1"/>
    <property type="gene ID" value="OB06G16550"/>
</dbReference>
<proteinExistence type="predicted"/>
<name>J3MCB1_ORYBR</name>
<keyword evidence="2" id="KW-1185">Reference proteome</keyword>
<accession>J3MCB1</accession>
<evidence type="ECO:0000313" key="2">
    <source>
        <dbReference type="Proteomes" id="UP000006038"/>
    </source>
</evidence>
<reference evidence="1" key="2">
    <citation type="submission" date="2013-04" db="UniProtKB">
        <authorList>
            <consortium name="EnsemblPlants"/>
        </authorList>
    </citation>
    <scope>IDENTIFICATION</scope>
</reference>
<reference evidence="1" key="1">
    <citation type="journal article" date="2013" name="Nat. Commun.">
        <title>Whole-genome sequencing of Oryza brachyantha reveals mechanisms underlying Oryza genome evolution.</title>
        <authorList>
            <person name="Chen J."/>
            <person name="Huang Q."/>
            <person name="Gao D."/>
            <person name="Wang J."/>
            <person name="Lang Y."/>
            <person name="Liu T."/>
            <person name="Li B."/>
            <person name="Bai Z."/>
            <person name="Luis Goicoechea J."/>
            <person name="Liang C."/>
            <person name="Chen C."/>
            <person name="Zhang W."/>
            <person name="Sun S."/>
            <person name="Liao Y."/>
            <person name="Zhang X."/>
            <person name="Yang L."/>
            <person name="Song C."/>
            <person name="Wang M."/>
            <person name="Shi J."/>
            <person name="Liu G."/>
            <person name="Liu J."/>
            <person name="Zhou H."/>
            <person name="Zhou W."/>
            <person name="Yu Q."/>
            <person name="An N."/>
            <person name="Chen Y."/>
            <person name="Cai Q."/>
            <person name="Wang B."/>
            <person name="Liu B."/>
            <person name="Min J."/>
            <person name="Huang Y."/>
            <person name="Wu H."/>
            <person name="Li Z."/>
            <person name="Zhang Y."/>
            <person name="Yin Y."/>
            <person name="Song W."/>
            <person name="Jiang J."/>
            <person name="Jackson S.A."/>
            <person name="Wing R.A."/>
            <person name="Wang J."/>
            <person name="Chen M."/>
        </authorList>
    </citation>
    <scope>NUCLEOTIDE SEQUENCE [LARGE SCALE GENOMIC DNA]</scope>
    <source>
        <strain evidence="1">cv. IRGC 101232</strain>
    </source>
</reference>